<gene>
    <name evidence="3" type="ORF">MANY_14150</name>
</gene>
<dbReference type="EMBL" id="AP022620">
    <property type="protein sequence ID" value="BBZ76078.1"/>
    <property type="molecule type" value="Genomic_DNA"/>
</dbReference>
<feature type="domain" description="Pyridoxamine 5'-phosphate oxidase N-terminal" evidence="2">
    <location>
        <begin position="4"/>
        <end position="104"/>
    </location>
</feature>
<evidence type="ECO:0000313" key="4">
    <source>
        <dbReference type="Proteomes" id="UP000467249"/>
    </source>
</evidence>
<dbReference type="GO" id="GO:0005829">
    <property type="term" value="C:cytosol"/>
    <property type="evidence" value="ECO:0007669"/>
    <property type="project" value="TreeGrafter"/>
</dbReference>
<protein>
    <submittedName>
        <fullName evidence="3">PPOX class F420-dependent enzyme</fullName>
    </submittedName>
</protein>
<dbReference type="RefSeq" id="WP_163803590.1">
    <property type="nucleotide sequence ID" value="NZ_AP022620.1"/>
</dbReference>
<dbReference type="AlphaFoldDB" id="A0A6N4W6C1"/>
<evidence type="ECO:0000256" key="1">
    <source>
        <dbReference type="ARBA" id="ARBA00023002"/>
    </source>
</evidence>
<name>A0A6N4W6C1_9MYCO</name>
<dbReference type="Proteomes" id="UP000467249">
    <property type="component" value="Chromosome"/>
</dbReference>
<dbReference type="PANTHER" id="PTHR35176">
    <property type="entry name" value="HEME OXYGENASE HI_0854-RELATED"/>
    <property type="match status" value="1"/>
</dbReference>
<sequence>MKLNDAARALIGQGADATLVTLNADGSPQVSLVWVAVRTGPDGSDELVTAHRAERKKVRNIRRDGRVALAIVAPDSAAPLTPYLLITGIGRVEEGGAPELLSELAATLYKGDGEFPPKDTAPGFITHIRIDSVGGVGPWAR</sequence>
<dbReference type="InterPro" id="IPR012349">
    <property type="entry name" value="Split_barrel_FMN-bd"/>
</dbReference>
<evidence type="ECO:0000313" key="3">
    <source>
        <dbReference type="EMBL" id="BBZ76078.1"/>
    </source>
</evidence>
<organism evidence="3 4">
    <name type="scientific">Mycolicibacterium anyangense</name>
    <dbReference type="NCBI Taxonomy" id="1431246"/>
    <lineage>
        <taxon>Bacteria</taxon>
        <taxon>Bacillati</taxon>
        <taxon>Actinomycetota</taxon>
        <taxon>Actinomycetes</taxon>
        <taxon>Mycobacteriales</taxon>
        <taxon>Mycobacteriaceae</taxon>
        <taxon>Mycolicibacterium</taxon>
    </lineage>
</organism>
<dbReference type="Pfam" id="PF01243">
    <property type="entry name" value="PNPOx_N"/>
    <property type="match status" value="1"/>
</dbReference>
<dbReference type="Gene3D" id="2.30.110.10">
    <property type="entry name" value="Electron Transport, Fmn-binding Protein, Chain A"/>
    <property type="match status" value="1"/>
</dbReference>
<dbReference type="GO" id="GO:0016627">
    <property type="term" value="F:oxidoreductase activity, acting on the CH-CH group of donors"/>
    <property type="evidence" value="ECO:0007669"/>
    <property type="project" value="TreeGrafter"/>
</dbReference>
<dbReference type="InterPro" id="IPR052019">
    <property type="entry name" value="F420H2_bilvrd_red/Heme_oxyg"/>
</dbReference>
<proteinExistence type="predicted"/>
<evidence type="ECO:0000259" key="2">
    <source>
        <dbReference type="Pfam" id="PF01243"/>
    </source>
</evidence>
<dbReference type="InterPro" id="IPR011576">
    <property type="entry name" value="Pyridox_Oxase_N"/>
</dbReference>
<accession>A0A6N4W6C1</accession>
<keyword evidence="1" id="KW-0560">Oxidoreductase</keyword>
<keyword evidence="4" id="KW-1185">Reference proteome</keyword>
<dbReference type="SUPFAM" id="SSF50475">
    <property type="entry name" value="FMN-binding split barrel"/>
    <property type="match status" value="1"/>
</dbReference>
<reference evidence="3 4" key="1">
    <citation type="journal article" date="2019" name="Emerg. Microbes Infect.">
        <title>Comprehensive subspecies identification of 175 nontuberculous mycobacteria species based on 7547 genomic profiles.</title>
        <authorList>
            <person name="Matsumoto Y."/>
            <person name="Kinjo T."/>
            <person name="Motooka D."/>
            <person name="Nabeya D."/>
            <person name="Jung N."/>
            <person name="Uechi K."/>
            <person name="Horii T."/>
            <person name="Iida T."/>
            <person name="Fujita J."/>
            <person name="Nakamura S."/>
        </authorList>
    </citation>
    <scope>NUCLEOTIDE SEQUENCE [LARGE SCALE GENOMIC DNA]</scope>
    <source>
        <strain evidence="3 4">JCM 30275</strain>
    </source>
</reference>
<dbReference type="KEGG" id="many:MANY_14150"/>
<dbReference type="PANTHER" id="PTHR35176:SF6">
    <property type="entry name" value="HEME OXYGENASE HI_0854-RELATED"/>
    <property type="match status" value="1"/>
</dbReference>
<dbReference type="GO" id="GO:0070967">
    <property type="term" value="F:coenzyme F420 binding"/>
    <property type="evidence" value="ECO:0007669"/>
    <property type="project" value="TreeGrafter"/>
</dbReference>